<dbReference type="PRINTS" id="PR00081">
    <property type="entry name" value="GDHRDH"/>
</dbReference>
<dbReference type="EMBL" id="PVNH01000006">
    <property type="protein sequence ID" value="PRX46952.1"/>
    <property type="molecule type" value="Genomic_DNA"/>
</dbReference>
<dbReference type="Proteomes" id="UP000238362">
    <property type="component" value="Unassembled WGS sequence"/>
</dbReference>
<protein>
    <submittedName>
        <fullName evidence="3">NAD(P)-dependent dehydrogenase (Short-subunit alcohol dehydrogenase family)</fullName>
    </submittedName>
</protein>
<comment type="similarity">
    <text evidence="1">Belongs to the short-chain dehydrogenases/reductases (SDR) family.</text>
</comment>
<dbReference type="InterPro" id="IPR002347">
    <property type="entry name" value="SDR_fam"/>
</dbReference>
<evidence type="ECO:0000313" key="3">
    <source>
        <dbReference type="EMBL" id="PRX46952.1"/>
    </source>
</evidence>
<dbReference type="RefSeq" id="WP_106179507.1">
    <property type="nucleotide sequence ID" value="NZ_PVNH01000006.1"/>
</dbReference>
<dbReference type="AlphaFoldDB" id="A0A2T0LT82"/>
<dbReference type="SUPFAM" id="SSF51735">
    <property type="entry name" value="NAD(P)-binding Rossmann-fold domains"/>
    <property type="match status" value="1"/>
</dbReference>
<dbReference type="PANTHER" id="PTHR43669:SF3">
    <property type="entry name" value="ALCOHOL DEHYDROGENASE, PUTATIVE (AFU_ORTHOLOGUE AFUA_3G03445)-RELATED"/>
    <property type="match status" value="1"/>
</dbReference>
<dbReference type="Pfam" id="PF13561">
    <property type="entry name" value="adh_short_C2"/>
    <property type="match status" value="1"/>
</dbReference>
<dbReference type="Gene3D" id="3.40.50.720">
    <property type="entry name" value="NAD(P)-binding Rossmann-like Domain"/>
    <property type="match status" value="1"/>
</dbReference>
<name>A0A2T0LT82_9PSEU</name>
<evidence type="ECO:0000313" key="4">
    <source>
        <dbReference type="Proteomes" id="UP000238362"/>
    </source>
</evidence>
<keyword evidence="2" id="KW-0560">Oxidoreductase</keyword>
<accession>A0A2T0LT82</accession>
<evidence type="ECO:0000256" key="1">
    <source>
        <dbReference type="ARBA" id="ARBA00006484"/>
    </source>
</evidence>
<comment type="caution">
    <text evidence="3">The sequence shown here is derived from an EMBL/GenBank/DDBJ whole genome shotgun (WGS) entry which is preliminary data.</text>
</comment>
<sequence>MLLEDKTAVVYGAGGSIGSALARGFAKEGARCFLVGRTPGKLDALAEEIRAAGGQAETAVLDALDEAAVDDHADTVAARAGSLDISVNVITQDAVFTPLIDMPVADFGRAIEKAATSQLVTTKAAARHMVKQESGVILFFGGADYHRGQPGLGTVQVGMDTVEAMRRQWACELGAHGVRVVTLLTGGIPETFPSIPEVEPQKHAIVDATLLRRAATLDDVGHVAAFVASDRARTLTSTQVNISCGAHGD</sequence>
<dbReference type="OrthoDB" id="670853at2"/>
<keyword evidence="4" id="KW-1185">Reference proteome</keyword>
<proteinExistence type="inferred from homology"/>
<dbReference type="GO" id="GO:0016491">
    <property type="term" value="F:oxidoreductase activity"/>
    <property type="evidence" value="ECO:0007669"/>
    <property type="project" value="UniProtKB-KW"/>
</dbReference>
<dbReference type="PANTHER" id="PTHR43669">
    <property type="entry name" value="5-KETO-D-GLUCONATE 5-REDUCTASE"/>
    <property type="match status" value="1"/>
</dbReference>
<evidence type="ECO:0000256" key="2">
    <source>
        <dbReference type="ARBA" id="ARBA00023002"/>
    </source>
</evidence>
<reference evidence="3 4" key="1">
    <citation type="submission" date="2018-03" db="EMBL/GenBank/DDBJ databases">
        <title>Genomic Encyclopedia of Type Strains, Phase III (KMG-III): the genomes of soil and plant-associated and newly described type strains.</title>
        <authorList>
            <person name="Whitman W."/>
        </authorList>
    </citation>
    <scope>NUCLEOTIDE SEQUENCE [LARGE SCALE GENOMIC DNA]</scope>
    <source>
        <strain evidence="3 4">CGMCC 4.7125</strain>
    </source>
</reference>
<organism evidence="3 4">
    <name type="scientific">Prauserella shujinwangii</name>
    <dbReference type="NCBI Taxonomy" id="1453103"/>
    <lineage>
        <taxon>Bacteria</taxon>
        <taxon>Bacillati</taxon>
        <taxon>Actinomycetota</taxon>
        <taxon>Actinomycetes</taxon>
        <taxon>Pseudonocardiales</taxon>
        <taxon>Pseudonocardiaceae</taxon>
        <taxon>Prauserella</taxon>
    </lineage>
</organism>
<gene>
    <name evidence="3" type="ORF">B0I33_10649</name>
</gene>
<dbReference type="CDD" id="cd05233">
    <property type="entry name" value="SDR_c"/>
    <property type="match status" value="1"/>
</dbReference>
<dbReference type="InterPro" id="IPR036291">
    <property type="entry name" value="NAD(P)-bd_dom_sf"/>
</dbReference>